<protein>
    <recommendedName>
        <fullName evidence="4">Secreted protein</fullName>
    </recommendedName>
</protein>
<accession>A0ABT0RZM2</accession>
<name>A0ABT0RZM2_9SPHN</name>
<reference evidence="2" key="1">
    <citation type="submission" date="2022-05" db="EMBL/GenBank/DDBJ databases">
        <authorList>
            <person name="Jo J.-H."/>
            <person name="Im W.-T."/>
        </authorList>
    </citation>
    <scope>NUCLEOTIDE SEQUENCE</scope>
    <source>
        <strain evidence="2">SE220</strain>
    </source>
</reference>
<evidence type="ECO:0000313" key="2">
    <source>
        <dbReference type="EMBL" id="MCL6729055.1"/>
    </source>
</evidence>
<dbReference type="RefSeq" id="WP_249830540.1">
    <property type="nucleotide sequence ID" value="NZ_JAMGBE010000001.1"/>
</dbReference>
<evidence type="ECO:0008006" key="4">
    <source>
        <dbReference type="Google" id="ProtNLM"/>
    </source>
</evidence>
<feature type="chain" id="PRO_5047293099" description="Secreted protein" evidence="1">
    <location>
        <begin position="21"/>
        <end position="184"/>
    </location>
</feature>
<comment type="caution">
    <text evidence="2">The sequence shown here is derived from an EMBL/GenBank/DDBJ whole genome shotgun (WGS) entry which is preliminary data.</text>
</comment>
<gene>
    <name evidence="2" type="ORF">LZ538_03165</name>
</gene>
<keyword evidence="3" id="KW-1185">Reference proteome</keyword>
<proteinExistence type="predicted"/>
<feature type="signal peptide" evidence="1">
    <location>
        <begin position="1"/>
        <end position="20"/>
    </location>
</feature>
<evidence type="ECO:0000313" key="3">
    <source>
        <dbReference type="Proteomes" id="UP001165342"/>
    </source>
</evidence>
<evidence type="ECO:0000256" key="1">
    <source>
        <dbReference type="SAM" id="SignalP"/>
    </source>
</evidence>
<dbReference type="EMBL" id="JAMGBE010000001">
    <property type="protein sequence ID" value="MCL6729055.1"/>
    <property type="molecule type" value="Genomic_DNA"/>
</dbReference>
<keyword evidence="1" id="KW-0732">Signal</keyword>
<dbReference type="Proteomes" id="UP001165342">
    <property type="component" value="Unassembled WGS sequence"/>
</dbReference>
<sequence length="184" mass="19031">MPIGLPVALALAAQAAAAAAAPPPQAPPVEAMHQAATVAPDEPPINVASADPCPTRPSADTREIVICAERQEGYRIDPDILTVKRMNRGGRPVRPGPESIPDTGACTVGPQGCMTAGINLVGAALTAAEMAKRVAEGKEIGSMFVTDPQPTEYQLYLAAKHAREQKELEARGKAVAKAARAKGP</sequence>
<organism evidence="2 3">
    <name type="scientific">Sphingomonas hankyongi</name>
    <dbReference type="NCBI Taxonomy" id="2908209"/>
    <lineage>
        <taxon>Bacteria</taxon>
        <taxon>Pseudomonadati</taxon>
        <taxon>Pseudomonadota</taxon>
        <taxon>Alphaproteobacteria</taxon>
        <taxon>Sphingomonadales</taxon>
        <taxon>Sphingomonadaceae</taxon>
        <taxon>Sphingomonas</taxon>
    </lineage>
</organism>